<protein>
    <submittedName>
        <fullName evidence="8">Sulfatase</fullName>
    </submittedName>
</protein>
<keyword evidence="4 6" id="KW-1133">Transmembrane helix</keyword>
<dbReference type="Gene3D" id="3.40.720.10">
    <property type="entry name" value="Alkaline Phosphatase, subunit A"/>
    <property type="match status" value="1"/>
</dbReference>
<feature type="transmembrane region" description="Helical" evidence="6">
    <location>
        <begin position="134"/>
        <end position="153"/>
    </location>
</feature>
<accession>A0A0H3G309</accession>
<evidence type="ECO:0000313" key="8">
    <source>
        <dbReference type="EMBL" id="AEH63069.1"/>
    </source>
</evidence>
<keyword evidence="5 6" id="KW-0472">Membrane</keyword>
<feature type="transmembrane region" description="Helical" evidence="6">
    <location>
        <begin position="5"/>
        <end position="23"/>
    </location>
</feature>
<evidence type="ECO:0000256" key="4">
    <source>
        <dbReference type="ARBA" id="ARBA00022989"/>
    </source>
</evidence>
<dbReference type="InterPro" id="IPR000917">
    <property type="entry name" value="Sulfatase_N"/>
</dbReference>
<feature type="domain" description="Sulfatase N-terminal" evidence="7">
    <location>
        <begin position="215"/>
        <end position="437"/>
    </location>
</feature>
<dbReference type="RefSeq" id="WP_014500954.1">
    <property type="nucleotide sequence ID" value="NC_017262.1"/>
</dbReference>
<organism evidence="8 9">
    <name type="scientific">Zymomonas mobilis subsp. mobilis (strain ATCC 10988 / DSM 424 / LMG 404 / NCIMB 8938 / NRRL B-806 / ZM1)</name>
    <dbReference type="NCBI Taxonomy" id="555217"/>
    <lineage>
        <taxon>Bacteria</taxon>
        <taxon>Pseudomonadati</taxon>
        <taxon>Pseudomonadota</taxon>
        <taxon>Alphaproteobacteria</taxon>
        <taxon>Sphingomonadales</taxon>
        <taxon>Zymomonadaceae</taxon>
        <taxon>Zymomonas</taxon>
    </lineage>
</organism>
<dbReference type="SUPFAM" id="SSF53649">
    <property type="entry name" value="Alkaline phosphatase-like"/>
    <property type="match status" value="1"/>
</dbReference>
<dbReference type="PANTHER" id="PTHR47371">
    <property type="entry name" value="LIPOTEICHOIC ACID SYNTHASE"/>
    <property type="match status" value="1"/>
</dbReference>
<evidence type="ECO:0000256" key="2">
    <source>
        <dbReference type="ARBA" id="ARBA00022475"/>
    </source>
</evidence>
<dbReference type="EMBL" id="CP002850">
    <property type="protein sequence ID" value="AEH63069.1"/>
    <property type="molecule type" value="Genomic_DNA"/>
</dbReference>
<dbReference type="AlphaFoldDB" id="A0A0H3G309"/>
<evidence type="ECO:0000256" key="1">
    <source>
        <dbReference type="ARBA" id="ARBA00004651"/>
    </source>
</evidence>
<keyword evidence="2" id="KW-1003">Cell membrane</keyword>
<evidence type="ECO:0000256" key="5">
    <source>
        <dbReference type="ARBA" id="ARBA00023136"/>
    </source>
</evidence>
<dbReference type="CDD" id="cd16015">
    <property type="entry name" value="LTA_synthase"/>
    <property type="match status" value="1"/>
</dbReference>
<dbReference type="OrthoDB" id="5363296at2"/>
<dbReference type="InterPro" id="IPR050448">
    <property type="entry name" value="OpgB/LTA_synthase_biosynth"/>
</dbReference>
<dbReference type="InterPro" id="IPR017850">
    <property type="entry name" value="Alkaline_phosphatase_core_sf"/>
</dbReference>
<evidence type="ECO:0000256" key="3">
    <source>
        <dbReference type="ARBA" id="ARBA00022692"/>
    </source>
</evidence>
<dbReference type="PANTHER" id="PTHR47371:SF3">
    <property type="entry name" value="PHOSPHOGLYCEROL TRANSFERASE I"/>
    <property type="match status" value="1"/>
</dbReference>
<dbReference type="Pfam" id="PF00884">
    <property type="entry name" value="Sulfatase"/>
    <property type="match status" value="1"/>
</dbReference>
<dbReference type="KEGG" id="zmm:Zmob_1243"/>
<name>A0A0H3G309_ZYMMA</name>
<sequence>MINDLLFLAVTLIISFVIDHYSLPYGRRSGGGLILHSGVVTAAYSLFLFLTGNPLLSSIITLSLQSALTAISNTKYKMLGEPLIFSDFLVLVSVARHPRFYLTALSSLTCWLLATVTPILLLFFIIFNNRQFSAHLRGFLLFALDCLFLYFALKTPLFNQLAIEPSLEKDSKKLGMIAVLFLYWQRWRKSPDPTPLNFQEECEEELDLSRKPEIILVIQCESFMDPAHLVPEGTRAPLPALQEAQKWAWKSGKLHVNGFGAYTMRTEYGVLFGREEKDLGFRQFDPFMTAKKEITYALSARLQPYGYQSFFVHPHDMRFYNRDDIMPSAGFSRLIGLDYFSSPKAGQRYVDDVTLGKKIIEIIEGNQHPTFIYTVTMENHGPWDADGKATPEALLLSYIRHAENSDKMLGGLVSYFKEAKKRAVIAFFGDHRPSIPEISVPTPERYTPYVLLCFDEEGIITPPQGQEEDLTPAGLHRHIFEYSQKLPDRKS</sequence>
<reference evidence="8 9" key="1">
    <citation type="journal article" date="2011" name="J. Bacteriol.">
        <title>Genome sequence of the ethanol-producing Zymomonas mobilis subsp. mobilis lectotype strain ATCC 10988.</title>
        <authorList>
            <person name="Pappas K.M."/>
            <person name="Kouvelis V.N."/>
            <person name="Saunders E."/>
            <person name="Brettin T.S."/>
            <person name="Bruce D."/>
            <person name="Detter C."/>
            <person name="Balakireva M."/>
            <person name="Han C.S."/>
            <person name="Savvakis G."/>
            <person name="Kyrpides N.C."/>
            <person name="Typas M.A."/>
        </authorList>
    </citation>
    <scope>NUCLEOTIDE SEQUENCE [LARGE SCALE GENOMIC DNA]</scope>
    <source>
        <strain evidence="9">ATCC 10988 / DSM 424 / CCUG 17860 / LMG 404 / NCIMB 8938 / NRRL B-806 / ZM1</strain>
    </source>
</reference>
<proteinExistence type="predicted"/>
<dbReference type="GO" id="GO:0005886">
    <property type="term" value="C:plasma membrane"/>
    <property type="evidence" value="ECO:0007669"/>
    <property type="project" value="UniProtKB-SubCell"/>
</dbReference>
<dbReference type="Proteomes" id="UP000001494">
    <property type="component" value="Chromosome"/>
</dbReference>
<gene>
    <name evidence="8" type="ordered locus">Zmob_1243</name>
</gene>
<dbReference type="eggNOG" id="COG1368">
    <property type="taxonomic scope" value="Bacteria"/>
</dbReference>
<dbReference type="HOGENOM" id="CLU_023230_0_0_5"/>
<evidence type="ECO:0000313" key="9">
    <source>
        <dbReference type="Proteomes" id="UP000001494"/>
    </source>
</evidence>
<feature type="transmembrane region" description="Helical" evidence="6">
    <location>
        <begin position="101"/>
        <end position="127"/>
    </location>
</feature>
<comment type="subcellular location">
    <subcellularLocation>
        <location evidence="1">Cell membrane</location>
        <topology evidence="1">Multi-pass membrane protein</topology>
    </subcellularLocation>
</comment>
<keyword evidence="3 6" id="KW-0812">Transmembrane</keyword>
<evidence type="ECO:0000256" key="6">
    <source>
        <dbReference type="SAM" id="Phobius"/>
    </source>
</evidence>
<evidence type="ECO:0000259" key="7">
    <source>
        <dbReference type="Pfam" id="PF00884"/>
    </source>
</evidence>